<dbReference type="AlphaFoldDB" id="A0A6H1ZVH7"/>
<gene>
    <name evidence="1" type="ORF">TM448A02179_0008</name>
</gene>
<dbReference type="EMBL" id="MT144269">
    <property type="protein sequence ID" value="QJA51518.1"/>
    <property type="molecule type" value="Genomic_DNA"/>
</dbReference>
<reference evidence="1" key="1">
    <citation type="submission" date="2020-03" db="EMBL/GenBank/DDBJ databases">
        <title>The deep terrestrial virosphere.</title>
        <authorList>
            <person name="Holmfeldt K."/>
            <person name="Nilsson E."/>
            <person name="Simone D."/>
            <person name="Lopez-Fernandez M."/>
            <person name="Wu X."/>
            <person name="de Brujin I."/>
            <person name="Lundin D."/>
            <person name="Andersson A."/>
            <person name="Bertilsson S."/>
            <person name="Dopson M."/>
        </authorList>
    </citation>
    <scope>NUCLEOTIDE SEQUENCE</scope>
    <source>
        <strain evidence="1">TM448A02179</strain>
    </source>
</reference>
<evidence type="ECO:0000313" key="1">
    <source>
        <dbReference type="EMBL" id="QJA51518.1"/>
    </source>
</evidence>
<sequence>MLSGIPTIFGINPYEESSTPEHTLGSIGITADGRYFRYAKAGATLVAGDLLQGPAQTADLSLIPTATAVGAISVTLTTGAAVTANLFADGYLVVSTTAGNGIYYRIKKHAATTGAASLVVYLKDPVKVAITASSTIDLVKNPFNGVVQNPATPTSSIVGVASKAITAAYYGWIQTKGSAAVLAGGNITVGRIVVANIGTAASVIAGANAVTEAFPIVGIAQTTIATGEHATVFLSID</sequence>
<organism evidence="1">
    <name type="scientific">viral metagenome</name>
    <dbReference type="NCBI Taxonomy" id="1070528"/>
    <lineage>
        <taxon>unclassified sequences</taxon>
        <taxon>metagenomes</taxon>
        <taxon>organismal metagenomes</taxon>
    </lineage>
</organism>
<proteinExistence type="predicted"/>
<name>A0A6H1ZVH7_9ZZZZ</name>
<protein>
    <submittedName>
        <fullName evidence="1">Uncharacterized protein</fullName>
    </submittedName>
</protein>
<accession>A0A6H1ZVH7</accession>